<comment type="caution">
    <text evidence="2">The sequence shown here is derived from an EMBL/GenBank/DDBJ whole genome shotgun (WGS) entry which is preliminary data.</text>
</comment>
<accession>A0A9D4CZU6</accession>
<dbReference type="AlphaFoldDB" id="A0A9D4CZU6"/>
<dbReference type="Proteomes" id="UP000828390">
    <property type="component" value="Unassembled WGS sequence"/>
</dbReference>
<feature type="compositionally biased region" description="Basic and acidic residues" evidence="1">
    <location>
        <begin position="10"/>
        <end position="22"/>
    </location>
</feature>
<keyword evidence="3" id="KW-1185">Reference proteome</keyword>
<sequence>MSSSNFVDTNEQHKEEKRWRINADAKDKASIRRKLTECINPWDPSKHPHSLVKIVT</sequence>
<dbReference type="EMBL" id="JAIWYP010000011">
    <property type="protein sequence ID" value="KAH3734793.1"/>
    <property type="molecule type" value="Genomic_DNA"/>
</dbReference>
<evidence type="ECO:0000313" key="2">
    <source>
        <dbReference type="EMBL" id="KAH3734793.1"/>
    </source>
</evidence>
<gene>
    <name evidence="2" type="ORF">DPMN_041241</name>
</gene>
<feature type="region of interest" description="Disordered" evidence="1">
    <location>
        <begin position="1"/>
        <end position="22"/>
    </location>
</feature>
<protein>
    <submittedName>
        <fullName evidence="2">Uncharacterized protein</fullName>
    </submittedName>
</protein>
<organism evidence="2 3">
    <name type="scientific">Dreissena polymorpha</name>
    <name type="common">Zebra mussel</name>
    <name type="synonym">Mytilus polymorpha</name>
    <dbReference type="NCBI Taxonomy" id="45954"/>
    <lineage>
        <taxon>Eukaryota</taxon>
        <taxon>Metazoa</taxon>
        <taxon>Spiralia</taxon>
        <taxon>Lophotrochozoa</taxon>
        <taxon>Mollusca</taxon>
        <taxon>Bivalvia</taxon>
        <taxon>Autobranchia</taxon>
        <taxon>Heteroconchia</taxon>
        <taxon>Euheterodonta</taxon>
        <taxon>Imparidentia</taxon>
        <taxon>Neoheterodontei</taxon>
        <taxon>Myida</taxon>
        <taxon>Dreissenoidea</taxon>
        <taxon>Dreissenidae</taxon>
        <taxon>Dreissena</taxon>
    </lineage>
</organism>
<reference evidence="2" key="2">
    <citation type="submission" date="2020-11" db="EMBL/GenBank/DDBJ databases">
        <authorList>
            <person name="McCartney M.A."/>
            <person name="Auch B."/>
            <person name="Kono T."/>
            <person name="Mallez S."/>
            <person name="Becker A."/>
            <person name="Gohl D.M."/>
            <person name="Silverstein K.A.T."/>
            <person name="Koren S."/>
            <person name="Bechman K.B."/>
            <person name="Herman A."/>
            <person name="Abrahante J.E."/>
            <person name="Garbe J."/>
        </authorList>
    </citation>
    <scope>NUCLEOTIDE SEQUENCE</scope>
    <source>
        <strain evidence="2">Duluth1</strain>
        <tissue evidence="2">Whole animal</tissue>
    </source>
</reference>
<reference evidence="2" key="1">
    <citation type="journal article" date="2019" name="bioRxiv">
        <title>The Genome of the Zebra Mussel, Dreissena polymorpha: A Resource for Invasive Species Research.</title>
        <authorList>
            <person name="McCartney M.A."/>
            <person name="Auch B."/>
            <person name="Kono T."/>
            <person name="Mallez S."/>
            <person name="Zhang Y."/>
            <person name="Obille A."/>
            <person name="Becker A."/>
            <person name="Abrahante J.E."/>
            <person name="Garbe J."/>
            <person name="Badalamenti J.P."/>
            <person name="Herman A."/>
            <person name="Mangelson H."/>
            <person name="Liachko I."/>
            <person name="Sullivan S."/>
            <person name="Sone E.D."/>
            <person name="Koren S."/>
            <person name="Silverstein K.A.T."/>
            <person name="Beckman K.B."/>
            <person name="Gohl D.M."/>
        </authorList>
    </citation>
    <scope>NUCLEOTIDE SEQUENCE</scope>
    <source>
        <strain evidence="2">Duluth1</strain>
        <tissue evidence="2">Whole animal</tissue>
    </source>
</reference>
<evidence type="ECO:0000256" key="1">
    <source>
        <dbReference type="SAM" id="MobiDB-lite"/>
    </source>
</evidence>
<name>A0A9D4CZU6_DREPO</name>
<proteinExistence type="predicted"/>
<evidence type="ECO:0000313" key="3">
    <source>
        <dbReference type="Proteomes" id="UP000828390"/>
    </source>
</evidence>